<dbReference type="EMBL" id="QRHL01000002">
    <property type="protein sequence ID" value="RHF74216.1"/>
    <property type="molecule type" value="Genomic_DNA"/>
</dbReference>
<comment type="caution">
    <text evidence="1">The sequence shown here is derived from an EMBL/GenBank/DDBJ whole genome shotgun (WGS) entry which is preliminary data.</text>
</comment>
<reference evidence="1 2" key="1">
    <citation type="submission" date="2018-08" db="EMBL/GenBank/DDBJ databases">
        <title>A genome reference for cultivated species of the human gut microbiota.</title>
        <authorList>
            <person name="Zou Y."/>
            <person name="Xue W."/>
            <person name="Luo G."/>
        </authorList>
    </citation>
    <scope>NUCLEOTIDE SEQUENCE [LARGE SCALE GENOMIC DNA]</scope>
    <source>
        <strain evidence="1 2">AM25-1</strain>
    </source>
</reference>
<proteinExistence type="predicted"/>
<gene>
    <name evidence="1" type="ORF">DW663_01760</name>
</gene>
<evidence type="ECO:0000313" key="2">
    <source>
        <dbReference type="Proteomes" id="UP000284676"/>
    </source>
</evidence>
<dbReference type="GeneID" id="62762741"/>
<sequence length="139" mass="16155">MSTKLLLKKFLQASEILKTCQKEVIQDFKNYDFFEEITLNYSDSNFITLFKKNFFTILMLSLINESNIPKFGIISYGKIIIFLRQVITSVDNILDEEKKGNIFINSLNNPLVENSFISLITQELLTKEILKLNCNNKKS</sequence>
<dbReference type="RefSeq" id="WP_005883480.1">
    <property type="nucleotide sequence ID" value="NZ_CABMMQ010000001.1"/>
</dbReference>
<organism evidence="1 2">
    <name type="scientific">Fusobacterium mortiferum</name>
    <dbReference type="NCBI Taxonomy" id="850"/>
    <lineage>
        <taxon>Bacteria</taxon>
        <taxon>Fusobacteriati</taxon>
        <taxon>Fusobacteriota</taxon>
        <taxon>Fusobacteriia</taxon>
        <taxon>Fusobacteriales</taxon>
        <taxon>Fusobacteriaceae</taxon>
        <taxon>Fusobacterium</taxon>
    </lineage>
</organism>
<dbReference type="AlphaFoldDB" id="A0A414Q0A7"/>
<name>A0A414Q0A7_FUSMR</name>
<dbReference type="Proteomes" id="UP000284676">
    <property type="component" value="Unassembled WGS sequence"/>
</dbReference>
<accession>A0A414Q0A7</accession>
<protein>
    <submittedName>
        <fullName evidence="1">Uncharacterized protein</fullName>
    </submittedName>
</protein>
<evidence type="ECO:0000313" key="1">
    <source>
        <dbReference type="EMBL" id="RHF74216.1"/>
    </source>
</evidence>